<sequence>MSLLAKIFGRQTDPKDRFVPLWRAVVGIAREPQWYADCGVADTQEGRFDMLSTVLAAVIVRMERDEGLRAQAALLTELFVEDIEGQLRQQGIGDPTLGKRMGKLMSALGGRIGAYRAGLADAGDTALTDAVIRNVTFGDGGSPACVAGRLRALHRTLQDTADEALLRAEIAR</sequence>
<evidence type="ECO:0000313" key="3">
    <source>
        <dbReference type="EMBL" id="RIV76845.1"/>
    </source>
</evidence>
<dbReference type="EMBL" id="QXFK01000018">
    <property type="protein sequence ID" value="RIV76845.1"/>
    <property type="molecule type" value="Genomic_DNA"/>
</dbReference>
<keyword evidence="4" id="KW-1185">Reference proteome</keyword>
<dbReference type="OrthoDB" id="7158889at2"/>
<dbReference type="InterPro" id="IPR021150">
    <property type="entry name" value="Ubiq_cyt_c_chap"/>
</dbReference>
<accession>A0A418NET1</accession>
<reference evidence="3 4" key="1">
    <citation type="submission" date="2018-08" db="EMBL/GenBank/DDBJ databases">
        <title>Altererythrobacter sp.Ery1 and Ery12, the genome sequencing of novel strains in genus Alterythrobacter.</title>
        <authorList>
            <person name="Cheng H."/>
            <person name="Wu Y.-H."/>
            <person name="Fang C."/>
            <person name="Xu X.-W."/>
        </authorList>
    </citation>
    <scope>NUCLEOTIDE SEQUENCE [LARGE SCALE GENOMIC DNA]</scope>
    <source>
        <strain evidence="3 4">Ery1</strain>
    </source>
</reference>
<dbReference type="RefSeq" id="WP_119513903.1">
    <property type="nucleotide sequence ID" value="NZ_QXFK01000018.1"/>
</dbReference>
<dbReference type="Proteomes" id="UP000285092">
    <property type="component" value="Unassembled WGS sequence"/>
</dbReference>
<dbReference type="AlphaFoldDB" id="A0A418NET1"/>
<proteinExistence type="inferred from homology"/>
<gene>
    <name evidence="3" type="ORF">D2V04_11920</name>
</gene>
<protein>
    <recommendedName>
        <fullName evidence="2">Ubiquinol-cytochrome c chaperone domain-containing protein</fullName>
    </recommendedName>
</protein>
<evidence type="ECO:0000256" key="1">
    <source>
        <dbReference type="ARBA" id="ARBA00006436"/>
    </source>
</evidence>
<dbReference type="Pfam" id="PF03981">
    <property type="entry name" value="Ubiq_cyt_C_chap"/>
    <property type="match status" value="1"/>
</dbReference>
<feature type="domain" description="Ubiquinol-cytochrome c chaperone" evidence="2">
    <location>
        <begin position="37"/>
        <end position="169"/>
    </location>
</feature>
<evidence type="ECO:0000259" key="2">
    <source>
        <dbReference type="Pfam" id="PF03981"/>
    </source>
</evidence>
<organism evidence="3 4">
    <name type="scientific">Pelagerythrobacter aerophilus</name>
    <dbReference type="NCBI Taxonomy" id="2306995"/>
    <lineage>
        <taxon>Bacteria</taxon>
        <taxon>Pseudomonadati</taxon>
        <taxon>Pseudomonadota</taxon>
        <taxon>Alphaproteobacteria</taxon>
        <taxon>Sphingomonadales</taxon>
        <taxon>Erythrobacteraceae</taxon>
        <taxon>Pelagerythrobacter</taxon>
    </lineage>
</organism>
<comment type="similarity">
    <text evidence="1">Belongs to the UPF0174 family.</text>
</comment>
<evidence type="ECO:0000313" key="4">
    <source>
        <dbReference type="Proteomes" id="UP000285092"/>
    </source>
</evidence>
<name>A0A418NET1_9SPHN</name>
<comment type="caution">
    <text evidence="3">The sequence shown here is derived from an EMBL/GenBank/DDBJ whole genome shotgun (WGS) entry which is preliminary data.</text>
</comment>